<organism evidence="9 10">
    <name type="scientific">Microbacterium resistens</name>
    <dbReference type="NCBI Taxonomy" id="156977"/>
    <lineage>
        <taxon>Bacteria</taxon>
        <taxon>Bacillati</taxon>
        <taxon>Actinomycetota</taxon>
        <taxon>Actinomycetes</taxon>
        <taxon>Micrococcales</taxon>
        <taxon>Microbacteriaceae</taxon>
        <taxon>Microbacterium</taxon>
    </lineage>
</organism>
<keyword evidence="3" id="KW-0645">Protease</keyword>
<dbReference type="NCBIfam" id="TIGR04178">
    <property type="entry name" value="exo_archaeo"/>
    <property type="match status" value="1"/>
</dbReference>
<reference evidence="9 10" key="1">
    <citation type="submission" date="2023-01" db="EMBL/GenBank/DDBJ databases">
        <title>Characterization of estradiol degrading bacteria Microbacterium sp. MZT7 and reveal degrading genes through genome analysis.</title>
        <authorList>
            <person name="Hao P."/>
            <person name="Gao Y."/>
        </authorList>
    </citation>
    <scope>NUCLEOTIDE SEQUENCE [LARGE SCALE GENOMIC DNA]</scope>
    <source>
        <strain evidence="9 10">MZT7</strain>
    </source>
</reference>
<evidence type="ECO:0000256" key="1">
    <source>
        <dbReference type="ARBA" id="ARBA00004651"/>
    </source>
</evidence>
<accession>A0ABY3RR47</accession>
<evidence type="ECO:0000256" key="2">
    <source>
        <dbReference type="ARBA" id="ARBA00022475"/>
    </source>
</evidence>
<evidence type="ECO:0000256" key="8">
    <source>
        <dbReference type="SAM" id="Phobius"/>
    </source>
</evidence>
<evidence type="ECO:0000256" key="3">
    <source>
        <dbReference type="ARBA" id="ARBA00022670"/>
    </source>
</evidence>
<dbReference type="InterPro" id="IPR019127">
    <property type="entry name" value="Exosortase"/>
</dbReference>
<keyword evidence="2" id="KW-1003">Cell membrane</keyword>
<name>A0ABY3RR47_9MICO</name>
<dbReference type="Proteomes" id="UP001199642">
    <property type="component" value="Chromosome"/>
</dbReference>
<dbReference type="RefSeq" id="WP_231818842.1">
    <property type="nucleotide sequence ID" value="NZ_CP082781.1"/>
</dbReference>
<dbReference type="EMBL" id="CP082781">
    <property type="protein sequence ID" value="UGS24967.1"/>
    <property type="molecule type" value="Genomic_DNA"/>
</dbReference>
<feature type="transmembrane region" description="Helical" evidence="8">
    <location>
        <begin position="82"/>
        <end position="108"/>
    </location>
</feature>
<keyword evidence="7 8" id="KW-0472">Membrane</keyword>
<evidence type="ECO:0000313" key="10">
    <source>
        <dbReference type="Proteomes" id="UP001199642"/>
    </source>
</evidence>
<evidence type="ECO:0000313" key="9">
    <source>
        <dbReference type="EMBL" id="UGS24967.1"/>
    </source>
</evidence>
<evidence type="ECO:0000256" key="4">
    <source>
        <dbReference type="ARBA" id="ARBA00022692"/>
    </source>
</evidence>
<sequence>MASVAEVHSIDHSRRNRASAGAWVFAILLVTASVGLFLTLDASQRFEARIAEMAIAAVLDTGTRIDADGTSVLVGLGGHRAFALHIGIACSVVLLIVPFLLVAAAMLASGRASVWRAIPAVVLGAALLLAVNAARLVLIAHLTMQDGLDGFGWAHTVYGSAVVLVGLILVILAFLAVMAIGRRRTLGRDSSS</sequence>
<feature type="transmembrane region" description="Helical" evidence="8">
    <location>
        <begin position="20"/>
        <end position="40"/>
    </location>
</feature>
<evidence type="ECO:0000256" key="6">
    <source>
        <dbReference type="ARBA" id="ARBA00022989"/>
    </source>
</evidence>
<protein>
    <submittedName>
        <fullName evidence="9">Archaeosortase/exosortase family protein</fullName>
    </submittedName>
</protein>
<dbReference type="InterPro" id="IPR026392">
    <property type="entry name" value="Exo/Archaeosortase_dom"/>
</dbReference>
<keyword evidence="5" id="KW-0378">Hydrolase</keyword>
<feature type="transmembrane region" description="Helical" evidence="8">
    <location>
        <begin position="156"/>
        <end position="180"/>
    </location>
</feature>
<feature type="transmembrane region" description="Helical" evidence="8">
    <location>
        <begin position="120"/>
        <end position="144"/>
    </location>
</feature>
<keyword evidence="10" id="KW-1185">Reference proteome</keyword>
<evidence type="ECO:0000256" key="5">
    <source>
        <dbReference type="ARBA" id="ARBA00022801"/>
    </source>
</evidence>
<gene>
    <name evidence="9" type="ORF">K8F61_09605</name>
</gene>
<keyword evidence="4 8" id="KW-0812">Transmembrane</keyword>
<dbReference type="Pfam" id="PF09721">
    <property type="entry name" value="Exosortase_EpsH"/>
    <property type="match status" value="1"/>
</dbReference>
<evidence type="ECO:0000256" key="7">
    <source>
        <dbReference type="ARBA" id="ARBA00023136"/>
    </source>
</evidence>
<keyword evidence="6 8" id="KW-1133">Transmembrane helix</keyword>
<proteinExistence type="predicted"/>
<comment type="subcellular location">
    <subcellularLocation>
        <location evidence="1">Cell membrane</location>
        <topology evidence="1">Multi-pass membrane protein</topology>
    </subcellularLocation>
</comment>